<keyword evidence="3" id="KW-1185">Reference proteome</keyword>
<dbReference type="EMBL" id="KZ678129">
    <property type="protein sequence ID" value="PSN73369.1"/>
    <property type="molecule type" value="Genomic_DNA"/>
</dbReference>
<sequence length="273" mass="31260">MGLWKWTLSLFLILNLKSLIFSWHLRFFWALWRGICLHRNSAHHLQPRHILLPTICTSQTTLMEMDFNLHKSNSTYFTDLDIVRAYHSGVLFGPLFMPRQGGKRCNLIVSAVLCNFKRKVKPLRGYEISTKVVSWDEKWIYMVTHFVEHGRTGSSRGLLETGPLNGMVELSGVVSRGTQSEGVLASAITRLVCKRGRMTMPPIRVLKECNILPHQTGSSDPSDMENISLGIPEDVELYRTTNLSVAQLRHGWDKVHELFCEQERVLGRHGYTL</sequence>
<dbReference type="InterPro" id="IPR029069">
    <property type="entry name" value="HotDog_dom_sf"/>
</dbReference>
<name>A0A2T2P6Y0_CORCC</name>
<dbReference type="InterPro" id="IPR051490">
    <property type="entry name" value="THEM6_lcsJ_thioesterase"/>
</dbReference>
<protein>
    <recommendedName>
        <fullName evidence="4">Thioesterase/thiol ester dehydrase-isomerase</fullName>
    </recommendedName>
</protein>
<dbReference type="PANTHER" id="PTHR12475:SF4">
    <property type="entry name" value="PROTEIN THEM6"/>
    <property type="match status" value="1"/>
</dbReference>
<organism evidence="2 3">
    <name type="scientific">Corynespora cassiicola Philippines</name>
    <dbReference type="NCBI Taxonomy" id="1448308"/>
    <lineage>
        <taxon>Eukaryota</taxon>
        <taxon>Fungi</taxon>
        <taxon>Dikarya</taxon>
        <taxon>Ascomycota</taxon>
        <taxon>Pezizomycotina</taxon>
        <taxon>Dothideomycetes</taxon>
        <taxon>Pleosporomycetidae</taxon>
        <taxon>Pleosporales</taxon>
        <taxon>Corynesporascaceae</taxon>
        <taxon>Corynespora</taxon>
    </lineage>
</organism>
<evidence type="ECO:0000313" key="2">
    <source>
        <dbReference type="EMBL" id="PSN73369.1"/>
    </source>
</evidence>
<dbReference type="AlphaFoldDB" id="A0A2T2P6Y0"/>
<accession>A0A2T2P6Y0</accession>
<dbReference type="OrthoDB" id="265761at2759"/>
<dbReference type="Proteomes" id="UP000240883">
    <property type="component" value="Unassembled WGS sequence"/>
</dbReference>
<evidence type="ECO:0008006" key="4">
    <source>
        <dbReference type="Google" id="ProtNLM"/>
    </source>
</evidence>
<dbReference type="SUPFAM" id="SSF54637">
    <property type="entry name" value="Thioesterase/thiol ester dehydrase-isomerase"/>
    <property type="match status" value="1"/>
</dbReference>
<comment type="similarity">
    <text evidence="1">Belongs to the lcsJ thioesterase family.</text>
</comment>
<evidence type="ECO:0000313" key="3">
    <source>
        <dbReference type="Proteomes" id="UP000240883"/>
    </source>
</evidence>
<gene>
    <name evidence="2" type="ORF">BS50DRAFT_653844</name>
</gene>
<reference evidence="2 3" key="1">
    <citation type="journal article" date="2018" name="Front. Microbiol.">
        <title>Genome-Wide Analysis of Corynespora cassiicola Leaf Fall Disease Putative Effectors.</title>
        <authorList>
            <person name="Lopez D."/>
            <person name="Ribeiro S."/>
            <person name="Label P."/>
            <person name="Fumanal B."/>
            <person name="Venisse J.S."/>
            <person name="Kohler A."/>
            <person name="de Oliveira R.R."/>
            <person name="Labutti K."/>
            <person name="Lipzen A."/>
            <person name="Lail K."/>
            <person name="Bauer D."/>
            <person name="Ohm R.A."/>
            <person name="Barry K.W."/>
            <person name="Spatafora J."/>
            <person name="Grigoriev I.V."/>
            <person name="Martin F.M."/>
            <person name="Pujade-Renaud V."/>
        </authorList>
    </citation>
    <scope>NUCLEOTIDE SEQUENCE [LARGE SCALE GENOMIC DNA]</scope>
    <source>
        <strain evidence="2 3">Philippines</strain>
    </source>
</reference>
<dbReference type="Pfam" id="PF13279">
    <property type="entry name" value="4HBT_2"/>
    <property type="match status" value="1"/>
</dbReference>
<proteinExistence type="inferred from homology"/>
<evidence type="ECO:0000256" key="1">
    <source>
        <dbReference type="ARBA" id="ARBA00038476"/>
    </source>
</evidence>
<dbReference type="PANTHER" id="PTHR12475">
    <property type="match status" value="1"/>
</dbReference>